<evidence type="ECO:0000313" key="1">
    <source>
        <dbReference type="EMBL" id="MFC5154002.1"/>
    </source>
</evidence>
<reference evidence="2" key="1">
    <citation type="journal article" date="2019" name="Int. J. Syst. Evol. Microbiol.">
        <title>The Global Catalogue of Microorganisms (GCM) 10K type strain sequencing project: providing services to taxonomists for standard genome sequencing and annotation.</title>
        <authorList>
            <consortium name="The Broad Institute Genomics Platform"/>
            <consortium name="The Broad Institute Genome Sequencing Center for Infectious Disease"/>
            <person name="Wu L."/>
            <person name="Ma J."/>
        </authorList>
    </citation>
    <scope>NUCLEOTIDE SEQUENCE [LARGE SCALE GENOMIC DNA]</scope>
    <source>
        <strain evidence="2">PCU 266</strain>
    </source>
</reference>
<proteinExistence type="predicted"/>
<keyword evidence="2" id="KW-1185">Reference proteome</keyword>
<sequence length="46" mass="4947">MLRNGLPDTIGIEGGVSPEHRLYDHFLTREKSAAAPPGTAEDLALE</sequence>
<dbReference type="EMBL" id="JBHSKP010000013">
    <property type="protein sequence ID" value="MFC5154002.1"/>
    <property type="molecule type" value="Genomic_DNA"/>
</dbReference>
<gene>
    <name evidence="1" type="ORF">ACFPRH_19910</name>
</gene>
<name>A0ABW0AJQ8_9ACTN</name>
<dbReference type="RefSeq" id="WP_344480509.1">
    <property type="nucleotide sequence ID" value="NZ_BAAASB010000014.1"/>
</dbReference>
<evidence type="ECO:0000313" key="2">
    <source>
        <dbReference type="Proteomes" id="UP001596160"/>
    </source>
</evidence>
<accession>A0ABW0AJQ8</accession>
<dbReference type="Proteomes" id="UP001596160">
    <property type="component" value="Unassembled WGS sequence"/>
</dbReference>
<comment type="caution">
    <text evidence="1">The sequence shown here is derived from an EMBL/GenBank/DDBJ whole genome shotgun (WGS) entry which is preliminary data.</text>
</comment>
<organism evidence="1 2">
    <name type="scientific">Streptomyces amakusaensis</name>
    <dbReference type="NCBI Taxonomy" id="67271"/>
    <lineage>
        <taxon>Bacteria</taxon>
        <taxon>Bacillati</taxon>
        <taxon>Actinomycetota</taxon>
        <taxon>Actinomycetes</taxon>
        <taxon>Kitasatosporales</taxon>
        <taxon>Streptomycetaceae</taxon>
        <taxon>Streptomyces</taxon>
    </lineage>
</organism>
<protein>
    <submittedName>
        <fullName evidence="1">Uncharacterized protein</fullName>
    </submittedName>
</protein>